<feature type="domain" description="DUF4116" evidence="1">
    <location>
        <begin position="230"/>
        <end position="277"/>
    </location>
</feature>
<comment type="caution">
    <text evidence="2">The sequence shown here is derived from an EMBL/GenBank/DDBJ whole genome shotgun (WGS) entry which is preliminary data.</text>
</comment>
<dbReference type="EMBL" id="PYSW02000010">
    <property type="protein sequence ID" value="KAG2388279.1"/>
    <property type="molecule type" value="Genomic_DNA"/>
</dbReference>
<sequence>MSFHAFVDLSFSTTEHFSMNSLAHDDLLPSSFRTRIYISTTTSQEHPYHHSEQLFQLLCQFQKITSQNIAQRLENENTQRLRLLVRVKRRGYDELRKLPEYSDDRQVVWMAVRSFPQALQFASIRLKSDREIVLQAVTTNGCAIEFAKGEAAKDREIFEMALKTFDKAVDYLNVELGHFREIVLKCVDKKGMSLKYACEEFRKDREIVRKALKQDGNALQFVSNELKNEREMIELAVNTSGEAIQFVENEEFLNDKQIILLALKSNPKALEFVPPTFSNDREFVQIAVSKCGSCFKFASKQLRDDFEMVQYAVQSDAIPGTNFHRYSYHSPTHPSTAFKFASERLRKDPQMVEIACLANDDAYQYADPSVTRNNKTLLLKMIEKFKHCYFLSEEERLLWSQDREIAIQAAQYGVTQLISPKFRYDRNFVAEVCKKSHYFLSNFTYSTHFNQEFWLFILQETNDYQIYYYIPNELKKDTQFISTALRICPSVIYIYSDSRYDELKHCVEMSRETLRNTLKFGTKGLELASNLEVRKDRALMLEACQHYLRALSLADESLTSDKEFLIQTFKTTRVYDRQAMSYIPDSLRNDREFVMQMVQANSMLLEFLPPEFCNDREIVLKAMKSCPNGSSFKFASVSLRKDREIIEIALTKSISNIDHVPEDIRDEIRNNFNSTTSTPSNNITSAATQWSLRYLNDEKRKQRDLVLKNISLNPLSLQYADDSLKNDKEVVMEAVKRNGTSLMYASNELKRDRQVAILACSSKGNGFRYVDPIFRTDREVVTIAVSNFGGSLELVEKEFGNDFEIVMKAVSNYGLALQFASEELQSNIEIVRAAIQQDPQALQFASECFKNINTKSLN</sequence>
<evidence type="ECO:0000313" key="3">
    <source>
        <dbReference type="Proteomes" id="UP000816034"/>
    </source>
</evidence>
<dbReference type="GeneID" id="68092905"/>
<feature type="domain" description="DUF4116" evidence="1">
    <location>
        <begin position="280"/>
        <end position="316"/>
    </location>
</feature>
<feature type="domain" description="DUF4116" evidence="1">
    <location>
        <begin position="590"/>
        <end position="628"/>
    </location>
</feature>
<dbReference type="Pfam" id="PF13475">
    <property type="entry name" value="DUF4116"/>
    <property type="match status" value="8"/>
</dbReference>
<feature type="domain" description="DUF4116" evidence="1">
    <location>
        <begin position="180"/>
        <end position="227"/>
    </location>
</feature>
<feature type="domain" description="DUF4116" evidence="1">
    <location>
        <begin position="703"/>
        <end position="750"/>
    </location>
</feature>
<keyword evidence="3" id="KW-1185">Reference proteome</keyword>
<accession>A0AA88GZ00</accession>
<reference evidence="2 3" key="1">
    <citation type="journal article" date="2018" name="BMC Genomics">
        <title>The genome of Naegleria lovaniensis, the basis for a comparative approach to unravel pathogenicity factors of the human pathogenic amoeba N. fowleri.</title>
        <authorList>
            <person name="Liechti N."/>
            <person name="Schurch N."/>
            <person name="Bruggmann R."/>
            <person name="Wittwer M."/>
        </authorList>
    </citation>
    <scope>NUCLEOTIDE SEQUENCE [LARGE SCALE GENOMIC DNA]</scope>
    <source>
        <strain evidence="2 3">ATCC 30569</strain>
    </source>
</reference>
<dbReference type="AlphaFoldDB" id="A0AA88GZ00"/>
<gene>
    <name evidence="2" type="ORF">C9374_000443</name>
</gene>
<feature type="domain" description="DUF4116" evidence="1">
    <location>
        <begin position="802"/>
        <end position="849"/>
    </location>
</feature>
<feature type="domain" description="DUF4116" evidence="1">
    <location>
        <begin position="104"/>
        <end position="147"/>
    </location>
</feature>
<evidence type="ECO:0000259" key="1">
    <source>
        <dbReference type="Pfam" id="PF13475"/>
    </source>
</evidence>
<protein>
    <recommendedName>
        <fullName evidence="1">DUF4116 domain-containing protein</fullName>
    </recommendedName>
</protein>
<evidence type="ECO:0000313" key="2">
    <source>
        <dbReference type="EMBL" id="KAG2388279.1"/>
    </source>
</evidence>
<proteinExistence type="predicted"/>
<organism evidence="2 3">
    <name type="scientific">Naegleria lovaniensis</name>
    <name type="common">Amoeba</name>
    <dbReference type="NCBI Taxonomy" id="51637"/>
    <lineage>
        <taxon>Eukaryota</taxon>
        <taxon>Discoba</taxon>
        <taxon>Heterolobosea</taxon>
        <taxon>Tetramitia</taxon>
        <taxon>Eutetramitia</taxon>
        <taxon>Vahlkampfiidae</taxon>
        <taxon>Naegleria</taxon>
    </lineage>
</organism>
<dbReference type="RefSeq" id="XP_044552271.1">
    <property type="nucleotide sequence ID" value="XM_044694068.1"/>
</dbReference>
<dbReference type="InterPro" id="IPR025197">
    <property type="entry name" value="DUF4116"/>
</dbReference>
<feature type="domain" description="DUF4116" evidence="1">
    <location>
        <begin position="752"/>
        <end position="799"/>
    </location>
</feature>
<name>A0AA88GZ00_NAELO</name>
<dbReference type="Proteomes" id="UP000816034">
    <property type="component" value="Unassembled WGS sequence"/>
</dbReference>